<dbReference type="STRING" id="517719.SAMN05421762_3885"/>
<dbReference type="RefSeq" id="WP_170848870.1">
    <property type="nucleotide sequence ID" value="NZ_FNZG01000009.1"/>
</dbReference>
<dbReference type="Gene3D" id="1.10.1200.10">
    <property type="entry name" value="ACP-like"/>
    <property type="match status" value="1"/>
</dbReference>
<evidence type="ECO:0000259" key="4">
    <source>
        <dbReference type="Pfam" id="PF00501"/>
    </source>
</evidence>
<dbReference type="PANTHER" id="PTHR43201">
    <property type="entry name" value="ACYL-COA SYNTHETASE"/>
    <property type="match status" value="1"/>
</dbReference>
<dbReference type="InterPro" id="IPR036736">
    <property type="entry name" value="ACP-like_sf"/>
</dbReference>
<gene>
    <name evidence="6" type="ORF">SAMN05421762_3885</name>
</gene>
<protein>
    <submittedName>
        <fullName evidence="6">Acyl-CoA synthetase (AMP-forming)/AMP-acid ligase II</fullName>
    </submittedName>
</protein>
<feature type="domain" description="AMP-dependent synthetase/ligase" evidence="4">
    <location>
        <begin position="66"/>
        <end position="272"/>
    </location>
</feature>
<evidence type="ECO:0000256" key="1">
    <source>
        <dbReference type="ARBA" id="ARBA00006432"/>
    </source>
</evidence>
<dbReference type="SUPFAM" id="SSF56801">
    <property type="entry name" value="Acetyl-CoA synthetase-like"/>
    <property type="match status" value="1"/>
</dbReference>
<name>A0A1I1R1Z4_9RHOB</name>
<accession>A0A1I1R1Z4</accession>
<feature type="transmembrane region" description="Helical" evidence="3">
    <location>
        <begin position="595"/>
        <end position="613"/>
    </location>
</feature>
<dbReference type="Proteomes" id="UP000231644">
    <property type="component" value="Unassembled WGS sequence"/>
</dbReference>
<dbReference type="InterPro" id="IPR042099">
    <property type="entry name" value="ANL_N_sf"/>
</dbReference>
<dbReference type="Gene3D" id="3.40.50.12780">
    <property type="entry name" value="N-terminal domain of ligase-like"/>
    <property type="match status" value="1"/>
</dbReference>
<dbReference type="InterPro" id="IPR000873">
    <property type="entry name" value="AMP-dep_synth/lig_dom"/>
</dbReference>
<sequence length="866" mass="92666">MTTFTDQDFLVVAAKSSPEFVRRVFDLYAKGQPFAIQRADTADDPRFATATRVALGASGPGWVTESFTPIRSDAPAQVVFSSGTEGLPKAIVLSHRNLADVVDRLNDVMQVTDEIREYIGVPVTYSFGLGRARAVATAGGQAYIPANFDPGEIRRMLDAGEINAISAVPSLWRVILANPQALAPVADRVRWIEIGSQFMSAEEKQAMRNLFPKARIVQHYGLTEASRSTFLDISAAPADALGSVGPVDGAVGVRISDDGAICVKGDHVALGILAPDGGLDPLITPEGWLITKDKGEIRDGHLYFLGRLDDQINISGIKIAAEAVEREIAGMVSGVDDRFAVTGVEDPMRGEVLLVAVEEAIAAKAPLIEAAARVVLDGKSVSGGGVVHMTQVETLPRTGTNKLRRAALREAWVPAGPLAGASGDGEVTLTPEQEAIAAIWRRVMGVGQVHPDQCFYDLGGDSLSSIHVSLSMEGAGLSREAVRATLEGQPLAQVAVLSDPAGAAAGETLHRAPLPDQTVRQWALSLTRAFMVVTLLLSHWGPGLFARLPTPSWFEDMLMVFYRMGTPGFAMVYGMGVGLYMLPTYRVRPDTVLKRARLSFALVFGGLCLVVALRMGLLLRGGGTLTGLSLSNMFFNVLAFYALALGTMPLWLPPFARMRDPIPALLLAAPLLWLGWQVAEAGFGNEQLQSPLEWVRLMSIAQYSVFKMGMMVLLGMAAGYWLHSHPETARAAALLRLGGILGALFCGFIVAESVGLSDLRSRAGVTYTSAVGLLFYAAFALLLLGGFIGLLRHWHGLWSGLRGLLKLGIVMGGLALPIYVGQQVVIPLKTLLLSLGLISPLALLLPLGAFLIGIGYAGHRLYRVYF</sequence>
<feature type="domain" description="Carrier" evidence="5">
    <location>
        <begin position="435"/>
        <end position="473"/>
    </location>
</feature>
<evidence type="ECO:0000313" key="7">
    <source>
        <dbReference type="Proteomes" id="UP000231644"/>
    </source>
</evidence>
<dbReference type="PROSITE" id="PS00455">
    <property type="entry name" value="AMP_BINDING"/>
    <property type="match status" value="1"/>
</dbReference>
<dbReference type="EMBL" id="FOLX01000008">
    <property type="protein sequence ID" value="SFD28272.1"/>
    <property type="molecule type" value="Genomic_DNA"/>
</dbReference>
<evidence type="ECO:0000256" key="2">
    <source>
        <dbReference type="ARBA" id="ARBA00022598"/>
    </source>
</evidence>
<dbReference type="Pfam" id="PF00550">
    <property type="entry name" value="PP-binding"/>
    <property type="match status" value="1"/>
</dbReference>
<organism evidence="6 7">
    <name type="scientific">Pseudooceanicola nitratireducens</name>
    <dbReference type="NCBI Taxonomy" id="517719"/>
    <lineage>
        <taxon>Bacteria</taxon>
        <taxon>Pseudomonadati</taxon>
        <taxon>Pseudomonadota</taxon>
        <taxon>Alphaproteobacteria</taxon>
        <taxon>Rhodobacterales</taxon>
        <taxon>Paracoccaceae</taxon>
        <taxon>Pseudooceanicola</taxon>
    </lineage>
</organism>
<dbReference type="InterPro" id="IPR020845">
    <property type="entry name" value="AMP-binding_CS"/>
</dbReference>
<dbReference type="CDD" id="cd04433">
    <property type="entry name" value="AFD_class_I"/>
    <property type="match status" value="1"/>
</dbReference>
<evidence type="ECO:0000259" key="5">
    <source>
        <dbReference type="Pfam" id="PF00550"/>
    </source>
</evidence>
<feature type="transmembrane region" description="Helical" evidence="3">
    <location>
        <begin position="633"/>
        <end position="652"/>
    </location>
</feature>
<keyword evidence="3" id="KW-0472">Membrane</keyword>
<feature type="transmembrane region" description="Helical" evidence="3">
    <location>
        <begin position="734"/>
        <end position="751"/>
    </location>
</feature>
<feature type="transmembrane region" description="Helical" evidence="3">
    <location>
        <begin position="560"/>
        <end position="583"/>
    </location>
</feature>
<reference evidence="6 7" key="1">
    <citation type="submission" date="2016-10" db="EMBL/GenBank/DDBJ databases">
        <authorList>
            <person name="de Groot N.N."/>
        </authorList>
    </citation>
    <scope>NUCLEOTIDE SEQUENCE [LARGE SCALE GENOMIC DNA]</scope>
    <source>
        <strain evidence="6 7">DSM 29619</strain>
    </source>
</reference>
<dbReference type="SUPFAM" id="SSF47336">
    <property type="entry name" value="ACP-like"/>
    <property type="match status" value="1"/>
</dbReference>
<dbReference type="PANTHER" id="PTHR43201:SF5">
    <property type="entry name" value="MEDIUM-CHAIN ACYL-COA LIGASE ACSF2, MITOCHONDRIAL"/>
    <property type="match status" value="1"/>
</dbReference>
<proteinExistence type="inferred from homology"/>
<keyword evidence="3" id="KW-1133">Transmembrane helix</keyword>
<feature type="transmembrane region" description="Helical" evidence="3">
    <location>
        <begin position="803"/>
        <end position="820"/>
    </location>
</feature>
<dbReference type="Pfam" id="PF00501">
    <property type="entry name" value="AMP-binding"/>
    <property type="match status" value="1"/>
</dbReference>
<evidence type="ECO:0000313" key="6">
    <source>
        <dbReference type="EMBL" id="SFD28272.1"/>
    </source>
</evidence>
<dbReference type="InterPro" id="IPR045851">
    <property type="entry name" value="AMP-bd_C_sf"/>
</dbReference>
<keyword evidence="7" id="KW-1185">Reference proteome</keyword>
<evidence type="ECO:0000256" key="3">
    <source>
        <dbReference type="SAM" id="Phobius"/>
    </source>
</evidence>
<feature type="transmembrane region" description="Helical" evidence="3">
    <location>
        <begin position="664"/>
        <end position="683"/>
    </location>
</feature>
<keyword evidence="3" id="KW-0812">Transmembrane</keyword>
<dbReference type="InterPro" id="IPR009081">
    <property type="entry name" value="PP-bd_ACP"/>
</dbReference>
<feature type="transmembrane region" description="Helical" evidence="3">
    <location>
        <begin position="703"/>
        <end position="722"/>
    </location>
</feature>
<comment type="similarity">
    <text evidence="1">Belongs to the ATP-dependent AMP-binding enzyme family.</text>
</comment>
<keyword evidence="2 6" id="KW-0436">Ligase</keyword>
<dbReference type="Gene3D" id="3.30.300.30">
    <property type="match status" value="1"/>
</dbReference>
<feature type="transmembrane region" description="Helical" evidence="3">
    <location>
        <begin position="771"/>
        <end position="791"/>
    </location>
</feature>
<feature type="transmembrane region" description="Helical" evidence="3">
    <location>
        <begin position="832"/>
        <end position="857"/>
    </location>
</feature>
<dbReference type="AlphaFoldDB" id="A0A1I1R1Z4"/>
<dbReference type="GO" id="GO:0031956">
    <property type="term" value="F:medium-chain fatty acid-CoA ligase activity"/>
    <property type="evidence" value="ECO:0007669"/>
    <property type="project" value="TreeGrafter"/>
</dbReference>
<dbReference type="GO" id="GO:0006631">
    <property type="term" value="P:fatty acid metabolic process"/>
    <property type="evidence" value="ECO:0007669"/>
    <property type="project" value="TreeGrafter"/>
</dbReference>